<dbReference type="InterPro" id="IPR052520">
    <property type="entry name" value="ATL_DNA_repair"/>
</dbReference>
<keyword evidence="3" id="KW-0489">Methyltransferase</keyword>
<feature type="domain" description="Methylated-DNA-[protein]-cysteine S-methyltransferase DNA binding" evidence="2">
    <location>
        <begin position="8"/>
        <end position="84"/>
    </location>
</feature>
<dbReference type="InterPro" id="IPR014048">
    <property type="entry name" value="MethylDNA_cys_MeTrfase_DNA-bd"/>
</dbReference>
<keyword evidence="4" id="KW-1185">Reference proteome</keyword>
<evidence type="ECO:0000256" key="1">
    <source>
        <dbReference type="ARBA" id="ARBA00022763"/>
    </source>
</evidence>
<accession>A0A4R3YHH6</accession>
<keyword evidence="3" id="KW-0808">Transferase</keyword>
<dbReference type="AlphaFoldDB" id="A0A4R3YHH6"/>
<dbReference type="InterPro" id="IPR036217">
    <property type="entry name" value="MethylDNA_cys_MeTrfase_DNAb"/>
</dbReference>
<dbReference type="InterPro" id="IPR036388">
    <property type="entry name" value="WH-like_DNA-bd_sf"/>
</dbReference>
<protein>
    <submittedName>
        <fullName evidence="3">Methylated-DNA-protein-cysteine methyltransferase-like protein</fullName>
    </submittedName>
</protein>
<dbReference type="Pfam" id="PF01035">
    <property type="entry name" value="DNA_binding_1"/>
    <property type="match status" value="1"/>
</dbReference>
<dbReference type="PANTHER" id="PTHR42942:SF1">
    <property type="entry name" value="ALKYLTRANSFERASE-LIKE PROTEIN 1"/>
    <property type="match status" value="1"/>
</dbReference>
<dbReference type="NCBIfam" id="TIGR00589">
    <property type="entry name" value="ogt"/>
    <property type="match status" value="1"/>
</dbReference>
<evidence type="ECO:0000259" key="2">
    <source>
        <dbReference type="Pfam" id="PF01035"/>
    </source>
</evidence>
<sequence>MATLNDEFLYQVFAIVEEIPLGTVATYGQIARLSGHDKNARLVGKALSLSEYFGKYPCHRVVSSQGRCAPGWFEQKDLLTQEGITFKENGCVDLKKHQWKM</sequence>
<dbReference type="RefSeq" id="WP_066448773.1">
    <property type="nucleotide sequence ID" value="NZ_JANKBF010000024.1"/>
</dbReference>
<dbReference type="GeneID" id="98916616"/>
<organism evidence="3 4">
    <name type="scientific">Longibaculum muris</name>
    <dbReference type="NCBI Taxonomy" id="1796628"/>
    <lineage>
        <taxon>Bacteria</taxon>
        <taxon>Bacillati</taxon>
        <taxon>Bacillota</taxon>
        <taxon>Erysipelotrichia</taxon>
        <taxon>Erysipelotrichales</taxon>
        <taxon>Coprobacillaceae</taxon>
        <taxon>Longibaculum</taxon>
    </lineage>
</organism>
<evidence type="ECO:0000313" key="3">
    <source>
        <dbReference type="EMBL" id="TCV91767.1"/>
    </source>
</evidence>
<reference evidence="3 4" key="1">
    <citation type="submission" date="2019-03" db="EMBL/GenBank/DDBJ databases">
        <title>Genomic Encyclopedia of Type Strains, Phase IV (KMG-IV): sequencing the most valuable type-strain genomes for metagenomic binning, comparative biology and taxonomic classification.</title>
        <authorList>
            <person name="Goeker M."/>
        </authorList>
    </citation>
    <scope>NUCLEOTIDE SEQUENCE [LARGE SCALE GENOMIC DNA]</scope>
    <source>
        <strain evidence="3 4">DSM 29487</strain>
    </source>
</reference>
<dbReference type="EMBL" id="SMCQ01000029">
    <property type="protein sequence ID" value="TCV91767.1"/>
    <property type="molecule type" value="Genomic_DNA"/>
</dbReference>
<keyword evidence="1" id="KW-0227">DNA damage</keyword>
<evidence type="ECO:0000313" key="4">
    <source>
        <dbReference type="Proteomes" id="UP000295515"/>
    </source>
</evidence>
<dbReference type="CDD" id="cd06445">
    <property type="entry name" value="ATase"/>
    <property type="match status" value="1"/>
</dbReference>
<dbReference type="PANTHER" id="PTHR42942">
    <property type="entry name" value="6-O-METHYLGUANINE DNA METHYLTRANSFERASE"/>
    <property type="match status" value="1"/>
</dbReference>
<dbReference type="Gene3D" id="1.10.10.10">
    <property type="entry name" value="Winged helix-like DNA-binding domain superfamily/Winged helix DNA-binding domain"/>
    <property type="match status" value="1"/>
</dbReference>
<dbReference type="SUPFAM" id="SSF46767">
    <property type="entry name" value="Methylated DNA-protein cysteine methyltransferase, C-terminal domain"/>
    <property type="match status" value="1"/>
</dbReference>
<dbReference type="GO" id="GO:0006281">
    <property type="term" value="P:DNA repair"/>
    <property type="evidence" value="ECO:0007669"/>
    <property type="project" value="InterPro"/>
</dbReference>
<comment type="caution">
    <text evidence="3">The sequence shown here is derived from an EMBL/GenBank/DDBJ whole genome shotgun (WGS) entry which is preliminary data.</text>
</comment>
<name>A0A4R3YHH6_9FIRM</name>
<dbReference type="Proteomes" id="UP000295515">
    <property type="component" value="Unassembled WGS sequence"/>
</dbReference>
<dbReference type="GO" id="GO:0008168">
    <property type="term" value="F:methyltransferase activity"/>
    <property type="evidence" value="ECO:0007669"/>
    <property type="project" value="UniProtKB-KW"/>
</dbReference>
<gene>
    <name evidence="3" type="ORF">EDD60_12934</name>
</gene>
<dbReference type="GO" id="GO:0032259">
    <property type="term" value="P:methylation"/>
    <property type="evidence" value="ECO:0007669"/>
    <property type="project" value="UniProtKB-KW"/>
</dbReference>
<proteinExistence type="predicted"/>